<accession>A0A381ZFM1</accession>
<evidence type="ECO:0000259" key="2">
    <source>
        <dbReference type="Pfam" id="PF07883"/>
    </source>
</evidence>
<feature type="domain" description="Cupin type-2" evidence="2">
    <location>
        <begin position="50"/>
        <end position="114"/>
    </location>
</feature>
<dbReference type="Pfam" id="PF07883">
    <property type="entry name" value="Cupin_2"/>
    <property type="match status" value="2"/>
</dbReference>
<proteinExistence type="predicted"/>
<dbReference type="PANTHER" id="PTHR35848:SF6">
    <property type="entry name" value="CUPIN TYPE-2 DOMAIN-CONTAINING PROTEIN"/>
    <property type="match status" value="1"/>
</dbReference>
<dbReference type="GO" id="GO:0046872">
    <property type="term" value="F:metal ion binding"/>
    <property type="evidence" value="ECO:0007669"/>
    <property type="project" value="UniProtKB-KW"/>
</dbReference>
<reference evidence="3" key="1">
    <citation type="submission" date="2018-05" db="EMBL/GenBank/DDBJ databases">
        <authorList>
            <person name="Lanie J.A."/>
            <person name="Ng W.-L."/>
            <person name="Kazmierczak K.M."/>
            <person name="Andrzejewski T.M."/>
            <person name="Davidsen T.M."/>
            <person name="Wayne K.J."/>
            <person name="Tettelin H."/>
            <person name="Glass J.I."/>
            <person name="Rusch D."/>
            <person name="Podicherti R."/>
            <person name="Tsui H.-C.T."/>
            <person name="Winkler M.E."/>
        </authorList>
    </citation>
    <scope>NUCLEOTIDE SEQUENCE</scope>
</reference>
<dbReference type="CDD" id="cd02208">
    <property type="entry name" value="cupin_RmlC-like"/>
    <property type="match status" value="1"/>
</dbReference>
<protein>
    <recommendedName>
        <fullName evidence="2">Cupin type-2 domain-containing protein</fullName>
    </recommendedName>
</protein>
<dbReference type="AlphaFoldDB" id="A0A381ZFM1"/>
<name>A0A381ZFM1_9ZZZZ</name>
<dbReference type="SUPFAM" id="SSF51182">
    <property type="entry name" value="RmlC-like cupins"/>
    <property type="match status" value="1"/>
</dbReference>
<organism evidence="3">
    <name type="scientific">marine metagenome</name>
    <dbReference type="NCBI Taxonomy" id="408172"/>
    <lineage>
        <taxon>unclassified sequences</taxon>
        <taxon>metagenomes</taxon>
        <taxon>ecological metagenomes</taxon>
    </lineage>
</organism>
<evidence type="ECO:0000256" key="1">
    <source>
        <dbReference type="ARBA" id="ARBA00022723"/>
    </source>
</evidence>
<dbReference type="InterPro" id="IPR014710">
    <property type="entry name" value="RmlC-like_jellyroll"/>
</dbReference>
<dbReference type="PANTHER" id="PTHR35848">
    <property type="entry name" value="OXALATE-BINDING PROTEIN"/>
    <property type="match status" value="1"/>
</dbReference>
<dbReference type="InterPro" id="IPR011051">
    <property type="entry name" value="RmlC_Cupin_sf"/>
</dbReference>
<feature type="domain" description="Cupin type-2" evidence="2">
    <location>
        <begin position="167"/>
        <end position="234"/>
    </location>
</feature>
<evidence type="ECO:0000313" key="3">
    <source>
        <dbReference type="EMBL" id="SVA87771.1"/>
    </source>
</evidence>
<dbReference type="InterPro" id="IPR013096">
    <property type="entry name" value="Cupin_2"/>
</dbReference>
<gene>
    <name evidence="3" type="ORF">METZ01_LOCUS140625</name>
</gene>
<dbReference type="Gene3D" id="2.60.120.10">
    <property type="entry name" value="Jelly Rolls"/>
    <property type="match status" value="2"/>
</dbReference>
<dbReference type="InterPro" id="IPR051610">
    <property type="entry name" value="GPI/OXD"/>
</dbReference>
<dbReference type="EMBL" id="UINC01021045">
    <property type="protein sequence ID" value="SVA87771.1"/>
    <property type="molecule type" value="Genomic_DNA"/>
</dbReference>
<sequence>MIMKHWMHCPIVVTHGRLREWQIFKKRQGDHPNAETGEVCFDINCYGRAVLIPGVTTEPTAHGEEFENFFVIGGEGLVQVGRSKEAIRTGSSIAIPAGLEHRLSNTGEDELELVFCRRPHSSSEAERKFEVRHWTEDRDQSVWEKQYQGHWHHIYRGPFCGDMHMGDIPPHTFSQPHNHHPEVDEIWYVRKGQGWHWAGRDYQPQSAGCAVWLDPNLLHSLMNVGEDNAEYIYISSGALKADRIRANQSQAEAETPTDAAEILTLLERHFNDLVSAYDKTEIGIYGVYTNAERVSARIEALKKALDR</sequence>
<keyword evidence="1" id="KW-0479">Metal-binding</keyword>